<feature type="domain" description="Carbohydrate kinase PfkB" evidence="3">
    <location>
        <begin position="30"/>
        <end position="287"/>
    </location>
</feature>
<evidence type="ECO:0000256" key="1">
    <source>
        <dbReference type="ARBA" id="ARBA00022679"/>
    </source>
</evidence>
<dbReference type="InterPro" id="IPR011611">
    <property type="entry name" value="PfkB_dom"/>
</dbReference>
<dbReference type="InterPro" id="IPR002173">
    <property type="entry name" value="Carboh/pur_kinase_PfkB_CS"/>
</dbReference>
<dbReference type="SUPFAM" id="SSF53613">
    <property type="entry name" value="Ribokinase-like"/>
    <property type="match status" value="1"/>
</dbReference>
<dbReference type="Pfam" id="PF00294">
    <property type="entry name" value="PfkB"/>
    <property type="match status" value="1"/>
</dbReference>
<keyword evidence="1" id="KW-0808">Transferase</keyword>
<evidence type="ECO:0000256" key="2">
    <source>
        <dbReference type="ARBA" id="ARBA00022777"/>
    </source>
</evidence>
<dbReference type="InterPro" id="IPR052562">
    <property type="entry name" value="Ketohexokinase-related"/>
</dbReference>
<evidence type="ECO:0000259" key="3">
    <source>
        <dbReference type="Pfam" id="PF00294"/>
    </source>
</evidence>
<reference evidence="5" key="1">
    <citation type="submission" date="2023-03" db="EMBL/GenBank/DDBJ databases">
        <title>Edaphobacter sp.</title>
        <authorList>
            <person name="Huber K.J."/>
            <person name="Papendorf J."/>
            <person name="Pilke C."/>
            <person name="Bunk B."/>
            <person name="Sproeer C."/>
            <person name="Pester M."/>
        </authorList>
    </citation>
    <scope>NUCLEOTIDE SEQUENCE</scope>
    <source>
        <strain evidence="4">DSM 109919</strain>
        <strain evidence="5">DSM 109920</strain>
    </source>
</reference>
<organism evidence="5">
    <name type="scientific">Edaphobacter paludis</name>
    <dbReference type="NCBI Taxonomy" id="3035702"/>
    <lineage>
        <taxon>Bacteria</taxon>
        <taxon>Pseudomonadati</taxon>
        <taxon>Acidobacteriota</taxon>
        <taxon>Terriglobia</taxon>
        <taxon>Terriglobales</taxon>
        <taxon>Acidobacteriaceae</taxon>
        <taxon>Edaphobacter</taxon>
    </lineage>
</organism>
<accession>A0AAU7D2C7</accession>
<dbReference type="EMBL" id="CP121194">
    <property type="protein sequence ID" value="XBH11285.1"/>
    <property type="molecule type" value="Genomic_DNA"/>
</dbReference>
<proteinExistence type="predicted"/>
<dbReference type="PANTHER" id="PTHR42774">
    <property type="entry name" value="PHOSPHOTRANSFERASE SYSTEM TRANSPORT PROTEIN"/>
    <property type="match status" value="1"/>
</dbReference>
<gene>
    <name evidence="4" type="ORF">P4G45_06045</name>
    <name evidence="5" type="ORF">P8936_06020</name>
</gene>
<dbReference type="AlphaFoldDB" id="A0AAU7DAH1"/>
<dbReference type="EMBL" id="CP121195">
    <property type="protein sequence ID" value="XBH14714.1"/>
    <property type="molecule type" value="Genomic_DNA"/>
</dbReference>
<dbReference type="PROSITE" id="PS00584">
    <property type="entry name" value="PFKB_KINASES_2"/>
    <property type="match status" value="1"/>
</dbReference>
<evidence type="ECO:0000313" key="5">
    <source>
        <dbReference type="EMBL" id="XBH14714.1"/>
    </source>
</evidence>
<keyword evidence="2 5" id="KW-0418">Kinase</keyword>
<sequence length="320" mass="34717">MVNLSKVDLVGVGLNATDTVISLANYPVQGSKVEFSTSDVLPGGQVASTVVACQQWGMSTRYVGSLGDDSAARLHRRAFAEAGVETQIITVSECASRQSVILVDGGGDRTVLWKKDVRLDLKPSDLDREWIVNARALHVDGYDTATATVAAAWAREAGIPVIADLDELYPGVEGLIENVDYLIVNKDFPCRLMKETDLEEALRRMQRHYGCRLAAATLGEDGVLAWDGKQLHYTPAYQVPVVDTTGAGDTFRAGFIYGLHRGWPLDRQLDFACAAGALNCMAVGARGGIRAVETVEKLMATGTHYPAPRYVPMVMEKEVR</sequence>
<dbReference type="Gene3D" id="3.40.1190.20">
    <property type="match status" value="1"/>
</dbReference>
<accession>A0AAU7DAH1</accession>
<protein>
    <submittedName>
        <fullName evidence="5">Carbohydrate kinase family protein</fullName>
    </submittedName>
</protein>
<dbReference type="PANTHER" id="PTHR42774:SF3">
    <property type="entry name" value="KETOHEXOKINASE"/>
    <property type="match status" value="1"/>
</dbReference>
<dbReference type="GO" id="GO:0016301">
    <property type="term" value="F:kinase activity"/>
    <property type="evidence" value="ECO:0007669"/>
    <property type="project" value="UniProtKB-KW"/>
</dbReference>
<name>A0AAU7DAH1_9BACT</name>
<evidence type="ECO:0000313" key="4">
    <source>
        <dbReference type="EMBL" id="XBH11285.1"/>
    </source>
</evidence>
<dbReference type="KEGG" id="epl:P4G45_06045"/>
<dbReference type="RefSeq" id="WP_348268773.1">
    <property type="nucleotide sequence ID" value="NZ_CP121194.1"/>
</dbReference>
<dbReference type="InterPro" id="IPR029056">
    <property type="entry name" value="Ribokinase-like"/>
</dbReference>